<evidence type="ECO:0000256" key="2">
    <source>
        <dbReference type="ARBA" id="ARBA00012381"/>
    </source>
</evidence>
<comment type="caution">
    <text evidence="7">The sequence shown here is derived from an EMBL/GenBank/DDBJ whole genome shotgun (WGS) entry which is preliminary data.</text>
</comment>
<dbReference type="PANTHER" id="PTHR11383">
    <property type="entry name" value="NUCLEOSIDE DIPHOSPHATE-LINKED MOIETY X MOTIF 13"/>
    <property type="match status" value="1"/>
</dbReference>
<sequence>MIQDIAPHQFKNEYRAIPPKNDSVVLYYEEHASLMRRTPQGIEFPTFGELERLNEDIYENSTYLFTIDEKQYYLAENLNRELLSEFTMENTEIFRTVEPQYLAFAGITGYQLYRWYQTRRYCGRCGHKMRHDTKERMLFCEHCRNMEFPKICPAVIVGVTDGNRILMSKYAGRSYKKYALLAGFTEIGETVEETVAREVMEEVGLKVKNIRYYKSQPWAFSDTLLMGFYCDLDGDAEVTLDEEELALAEWFERDEIPVEPSRDSLTNEMIIKFKQGEV</sequence>
<dbReference type="Pfam" id="PF00293">
    <property type="entry name" value="NUDIX"/>
    <property type="match status" value="1"/>
</dbReference>
<keyword evidence="3" id="KW-0479">Metal-binding</keyword>
<evidence type="ECO:0000256" key="5">
    <source>
        <dbReference type="ARBA" id="ARBA00022842"/>
    </source>
</evidence>
<dbReference type="NCBIfam" id="NF001299">
    <property type="entry name" value="PRK00241.1"/>
    <property type="match status" value="1"/>
</dbReference>
<dbReference type="SUPFAM" id="SSF55811">
    <property type="entry name" value="Nudix"/>
    <property type="match status" value="1"/>
</dbReference>
<accession>A0A2N5NJY7</accession>
<dbReference type="InterPro" id="IPR049734">
    <property type="entry name" value="NudC-like_C"/>
</dbReference>
<dbReference type="PROSITE" id="PS00893">
    <property type="entry name" value="NUDIX_BOX"/>
    <property type="match status" value="1"/>
</dbReference>
<dbReference type="AlphaFoldDB" id="A0A2N5NJY7"/>
<evidence type="ECO:0000313" key="7">
    <source>
        <dbReference type="EMBL" id="PLT56486.1"/>
    </source>
</evidence>
<dbReference type="PANTHER" id="PTHR11383:SF3">
    <property type="entry name" value="NAD(P)H PYROPHOSPHATASE NUDT13, MITOCHONDRIAL"/>
    <property type="match status" value="1"/>
</dbReference>
<keyword evidence="5" id="KW-0460">Magnesium</keyword>
<keyword evidence="4" id="KW-0378">Hydrolase</keyword>
<dbReference type="Gene3D" id="3.90.79.20">
    <property type="match status" value="1"/>
</dbReference>
<dbReference type="RefSeq" id="WP_101879308.1">
    <property type="nucleotide sequence ID" value="NZ_CACRUK010000041.1"/>
</dbReference>
<dbReference type="Gene3D" id="3.90.79.10">
    <property type="entry name" value="Nucleoside Triphosphate Pyrophosphohydrolase"/>
    <property type="match status" value="1"/>
</dbReference>
<dbReference type="InterPro" id="IPR015797">
    <property type="entry name" value="NUDIX_hydrolase-like_dom_sf"/>
</dbReference>
<evidence type="ECO:0000256" key="1">
    <source>
        <dbReference type="ARBA" id="ARBA00001946"/>
    </source>
</evidence>
<dbReference type="InterPro" id="IPR020084">
    <property type="entry name" value="NUDIX_hydrolase_CS"/>
</dbReference>
<dbReference type="InterPro" id="IPR015376">
    <property type="entry name" value="Znr_NADH_PPase"/>
</dbReference>
<evidence type="ECO:0000256" key="3">
    <source>
        <dbReference type="ARBA" id="ARBA00022723"/>
    </source>
</evidence>
<keyword evidence="6" id="KW-0520">NAD</keyword>
<dbReference type="CDD" id="cd03429">
    <property type="entry name" value="NUDIX_NADH_pyrophosphatase_Nudt13"/>
    <property type="match status" value="1"/>
</dbReference>
<dbReference type="GO" id="GO:0046872">
    <property type="term" value="F:metal ion binding"/>
    <property type="evidence" value="ECO:0007669"/>
    <property type="project" value="UniProtKB-KW"/>
</dbReference>
<dbReference type="Pfam" id="PF09297">
    <property type="entry name" value="Zn_ribbon_NUD"/>
    <property type="match status" value="1"/>
</dbReference>
<evidence type="ECO:0000256" key="6">
    <source>
        <dbReference type="ARBA" id="ARBA00023027"/>
    </source>
</evidence>
<evidence type="ECO:0000313" key="8">
    <source>
        <dbReference type="Proteomes" id="UP000234849"/>
    </source>
</evidence>
<dbReference type="EMBL" id="NIHM01000005">
    <property type="protein sequence ID" value="PLT56486.1"/>
    <property type="molecule type" value="Genomic_DNA"/>
</dbReference>
<dbReference type="InterPro" id="IPR000086">
    <property type="entry name" value="NUDIX_hydrolase_dom"/>
</dbReference>
<proteinExistence type="predicted"/>
<name>A0A2N5NJY7_MEDGN</name>
<dbReference type="PROSITE" id="PS51462">
    <property type="entry name" value="NUDIX"/>
    <property type="match status" value="1"/>
</dbReference>
<dbReference type="GO" id="GO:0016787">
    <property type="term" value="F:hydrolase activity"/>
    <property type="evidence" value="ECO:0007669"/>
    <property type="project" value="UniProtKB-KW"/>
</dbReference>
<protein>
    <recommendedName>
        <fullName evidence="2">NAD(+) diphosphatase</fullName>
        <ecNumber evidence="2">3.6.1.22</ecNumber>
    </recommendedName>
</protein>
<dbReference type="EC" id="3.6.1.22" evidence="2"/>
<evidence type="ECO:0000256" key="4">
    <source>
        <dbReference type="ARBA" id="ARBA00022801"/>
    </source>
</evidence>
<dbReference type="Proteomes" id="UP000234849">
    <property type="component" value="Unassembled WGS sequence"/>
</dbReference>
<organism evidence="7 8">
    <name type="scientific">Mediterraneibacter gnavus</name>
    <name type="common">Ruminococcus gnavus</name>
    <dbReference type="NCBI Taxonomy" id="33038"/>
    <lineage>
        <taxon>Bacteria</taxon>
        <taxon>Bacillati</taxon>
        <taxon>Bacillota</taxon>
        <taxon>Clostridia</taxon>
        <taxon>Lachnospirales</taxon>
        <taxon>Lachnospiraceae</taxon>
        <taxon>Mediterraneibacter</taxon>
    </lineage>
</organism>
<reference evidence="7 8" key="1">
    <citation type="journal article" date="2017" name="Genome Med.">
        <title>A novel Ruminococcus gnavus clade enriched in inflammatory bowel disease patients.</title>
        <authorList>
            <person name="Hall A.B."/>
            <person name="Yassour M."/>
            <person name="Sauk J."/>
            <person name="Garner A."/>
            <person name="Jiang X."/>
            <person name="Arthur T."/>
            <person name="Lagoudas G.K."/>
            <person name="Vatanen T."/>
            <person name="Fornelos N."/>
            <person name="Wilson R."/>
            <person name="Bertha M."/>
            <person name="Cohen M."/>
            <person name="Garber J."/>
            <person name="Khalili H."/>
            <person name="Gevers D."/>
            <person name="Ananthakrishnan A.N."/>
            <person name="Kugathasan S."/>
            <person name="Lander E.S."/>
            <person name="Blainey P."/>
            <person name="Vlamakis H."/>
            <person name="Xavier R.J."/>
            <person name="Huttenhower C."/>
        </authorList>
    </citation>
    <scope>NUCLEOTIDE SEQUENCE [LARGE SCALE GENOMIC DNA]</scope>
    <source>
        <strain evidence="7 8">RJX1118</strain>
    </source>
</reference>
<comment type="cofactor">
    <cofactor evidence="1">
        <name>Mg(2+)</name>
        <dbReference type="ChEBI" id="CHEBI:18420"/>
    </cofactor>
</comment>
<gene>
    <name evidence="7" type="ORF">CDL18_04745</name>
</gene>